<proteinExistence type="predicted"/>
<dbReference type="AlphaFoldDB" id="A0A1S8D5T5"/>
<evidence type="ECO:0000313" key="4">
    <source>
        <dbReference type="Proteomes" id="UP000054844"/>
    </source>
</evidence>
<dbReference type="Proteomes" id="UP000054844">
    <property type="component" value="Unassembled WGS sequence"/>
</dbReference>
<gene>
    <name evidence="3" type="primary">nox</name>
    <name evidence="2" type="ORF">APZ41_012020</name>
    <name evidence="3" type="ORF">NCTC13291_00096</name>
</gene>
<dbReference type="GO" id="GO:0016491">
    <property type="term" value="F:oxidoreductase activity"/>
    <property type="evidence" value="ECO:0007669"/>
    <property type="project" value="UniProtKB-KW"/>
</dbReference>
<dbReference type="Gene3D" id="3.40.109.10">
    <property type="entry name" value="NADH Oxidase"/>
    <property type="match status" value="1"/>
</dbReference>
<dbReference type="Pfam" id="PF00881">
    <property type="entry name" value="Nitroreductase"/>
    <property type="match status" value="1"/>
</dbReference>
<dbReference type="STRING" id="207340.APZ41_012020"/>
<keyword evidence="3" id="KW-0560">Oxidoreductase</keyword>
<dbReference type="InterPro" id="IPR050627">
    <property type="entry name" value="Nitroreductase/BluB"/>
</dbReference>
<sequence>MPKADAPRFDEAFRADLRALFRWRRDVRHFRRDPLPEGLLERLLELANLAPSVGLSQPWRFVLVEDPARRAAIRADFARCNAAALAGQAEERAGLYAGLKLAGLEEAPCHLALFAEGDPTQGHGLGRETMPETVAYSAVMALHTLWLAARAEGVGLGWVSILDPAAVRRVLDVPGDWLFIGYLCLGWPEAEEASPELERLGWEKRRPIAERLLRR</sequence>
<evidence type="ECO:0000313" key="5">
    <source>
        <dbReference type="Proteomes" id="UP000254919"/>
    </source>
</evidence>
<dbReference type="EMBL" id="LLWF02000036">
    <property type="protein sequence ID" value="ONH82960.1"/>
    <property type="molecule type" value="Genomic_DNA"/>
</dbReference>
<dbReference type="InterPro" id="IPR029479">
    <property type="entry name" value="Nitroreductase"/>
</dbReference>
<keyword evidence="4" id="KW-1185">Reference proteome</keyword>
<dbReference type="SUPFAM" id="SSF55469">
    <property type="entry name" value="FMN-dependent nitroreductase-like"/>
    <property type="match status" value="1"/>
</dbReference>
<dbReference type="InterPro" id="IPR000415">
    <property type="entry name" value="Nitroreductase-like"/>
</dbReference>
<accession>A0A1S8D5T5</accession>
<dbReference type="Proteomes" id="UP000254919">
    <property type="component" value="Unassembled WGS sequence"/>
</dbReference>
<dbReference type="RefSeq" id="WP_019460491.1">
    <property type="nucleotide sequence ID" value="NZ_AP031462.1"/>
</dbReference>
<evidence type="ECO:0000259" key="1">
    <source>
        <dbReference type="Pfam" id="PF00881"/>
    </source>
</evidence>
<dbReference type="GeneID" id="99635121"/>
<dbReference type="PANTHER" id="PTHR23026:SF123">
    <property type="entry name" value="NAD(P)H NITROREDUCTASE RV3131-RELATED"/>
    <property type="match status" value="1"/>
</dbReference>
<evidence type="ECO:0000313" key="3">
    <source>
        <dbReference type="EMBL" id="SUE37307.1"/>
    </source>
</evidence>
<evidence type="ECO:0000313" key="2">
    <source>
        <dbReference type="EMBL" id="ONH82960.1"/>
    </source>
</evidence>
<protein>
    <submittedName>
        <fullName evidence="2">5,6-dimethylbenzimidazole synthase</fullName>
    </submittedName>
    <submittedName>
        <fullName evidence="3">NADH dehydrogenase</fullName>
        <ecNumber evidence="3">1.6.99.3</ecNumber>
    </submittedName>
</protein>
<dbReference type="EMBL" id="UGVN01000001">
    <property type="protein sequence ID" value="SUE37307.1"/>
    <property type="molecule type" value="Genomic_DNA"/>
</dbReference>
<name>A0A1S8D5T5_9PROT</name>
<feature type="domain" description="Nitroreductase" evidence="1">
    <location>
        <begin position="22"/>
        <end position="187"/>
    </location>
</feature>
<reference evidence="3 5" key="2">
    <citation type="submission" date="2018-06" db="EMBL/GenBank/DDBJ databases">
        <authorList>
            <consortium name="Pathogen Informatics"/>
            <person name="Doyle S."/>
        </authorList>
    </citation>
    <scope>NUCLEOTIDE SEQUENCE [LARGE SCALE GENOMIC DNA]</scope>
    <source>
        <strain evidence="3 5">NCTC13291</strain>
    </source>
</reference>
<dbReference type="NCBIfam" id="TIGR02476">
    <property type="entry name" value="BluB"/>
    <property type="match status" value="1"/>
</dbReference>
<dbReference type="OrthoDB" id="9773807at2"/>
<dbReference type="PANTHER" id="PTHR23026">
    <property type="entry name" value="NADPH NITROREDUCTASE"/>
    <property type="match status" value="1"/>
</dbReference>
<organism evidence="2 4">
    <name type="scientific">Roseomonas mucosa</name>
    <dbReference type="NCBI Taxonomy" id="207340"/>
    <lineage>
        <taxon>Bacteria</taxon>
        <taxon>Pseudomonadati</taxon>
        <taxon>Pseudomonadota</taxon>
        <taxon>Alphaproteobacteria</taxon>
        <taxon>Acetobacterales</taxon>
        <taxon>Roseomonadaceae</taxon>
        <taxon>Roseomonas</taxon>
    </lineage>
</organism>
<dbReference type="InterPro" id="IPR012825">
    <property type="entry name" value="BluB"/>
</dbReference>
<dbReference type="EC" id="1.6.99.3" evidence="3"/>
<reference evidence="2 4" key="1">
    <citation type="submission" date="2016-12" db="EMBL/GenBank/DDBJ databases">
        <title>Draft genome sequence of Roseomonas mucosa strain AU37, isolated from a peripheral intravenous catheter.</title>
        <authorList>
            <person name="Choudhury M.A."/>
            <person name="Sidjabat H.E."/>
            <person name="Wailan A.M."/>
            <person name="Zhang L."/>
            <person name="Marsh N.M."/>
            <person name="Rickard C.M."/>
            <person name="Davies M."/>
            <person name="Mcmillan D.J."/>
        </authorList>
    </citation>
    <scope>NUCLEOTIDE SEQUENCE [LARGE SCALE GENOMIC DNA]</scope>
    <source>
        <strain evidence="2 4">SAVE376</strain>
    </source>
</reference>